<sequence>MIFDFLISVWLIYLFYSGYKRGLIKQLSAVLALFISWYVALAHTDTFIMLLENRLSLLSKITVFVERLFLRQNPRLFGMKISEEGIKEFIYTMPFSQSIQEIIIGGISDITANLHPLILASVLGRLLGLILLGILSFLLLFFLTRWLLNFTTVIITKLLKSLQPVGFIISVLGGILNLFFYGLLILFLSGFVETLLHQMFPGFISLQLEKSILFGYIRFLSEQGFVEKMVIFLYYQLLNLLK</sequence>
<feature type="transmembrane region" description="Helical" evidence="1">
    <location>
        <begin position="30"/>
        <end position="51"/>
    </location>
</feature>
<dbReference type="Proteomes" id="UP000811545">
    <property type="component" value="Unassembled WGS sequence"/>
</dbReference>
<keyword evidence="1" id="KW-0812">Transmembrane</keyword>
<keyword evidence="1" id="KW-0472">Membrane</keyword>
<protein>
    <recommendedName>
        <fullName evidence="4">Colicin V production protein</fullName>
    </recommendedName>
</protein>
<name>A0A9E2F6H9_PSYF1</name>
<evidence type="ECO:0008006" key="4">
    <source>
        <dbReference type="Google" id="ProtNLM"/>
    </source>
</evidence>
<feature type="transmembrane region" description="Helical" evidence="1">
    <location>
        <begin position="126"/>
        <end position="147"/>
    </location>
</feature>
<dbReference type="AlphaFoldDB" id="A0A9E2F6H9"/>
<gene>
    <name evidence="2" type="ORF">DDT42_01236</name>
</gene>
<feature type="transmembrane region" description="Helical" evidence="1">
    <location>
        <begin position="167"/>
        <end position="192"/>
    </location>
</feature>
<proteinExistence type="predicted"/>
<reference evidence="2 3" key="1">
    <citation type="journal article" date="2021" name="bioRxiv">
        <title>Unique metabolic strategies in Hadean analogues reveal hints for primordial physiology.</title>
        <authorList>
            <person name="Nobu M.K."/>
            <person name="Nakai R."/>
            <person name="Tamazawa S."/>
            <person name="Mori H."/>
            <person name="Toyoda A."/>
            <person name="Ijiri A."/>
            <person name="Suzuki S."/>
            <person name="Kurokawa K."/>
            <person name="Kamagata Y."/>
            <person name="Tamaki H."/>
        </authorList>
    </citation>
    <scope>NUCLEOTIDE SEQUENCE [LARGE SCALE GENOMIC DNA]</scope>
    <source>
        <strain evidence="2">BS525</strain>
    </source>
</reference>
<accession>A0A9E2F6H9</accession>
<dbReference type="EMBL" id="QLTW01000083">
    <property type="protein sequence ID" value="MBT9145365.1"/>
    <property type="molecule type" value="Genomic_DNA"/>
</dbReference>
<comment type="caution">
    <text evidence="2">The sequence shown here is derived from an EMBL/GenBank/DDBJ whole genome shotgun (WGS) entry which is preliminary data.</text>
</comment>
<keyword evidence="1" id="KW-1133">Transmembrane helix</keyword>
<organism evidence="2 3">
    <name type="scientific">Psychracetigena formicireducens</name>
    <dbReference type="NCBI Taxonomy" id="2986056"/>
    <lineage>
        <taxon>Bacteria</taxon>
        <taxon>Bacillati</taxon>
        <taxon>Candidatus Lithacetigenota</taxon>
        <taxon>Candidatus Psychracetigena</taxon>
    </lineage>
</organism>
<evidence type="ECO:0000313" key="3">
    <source>
        <dbReference type="Proteomes" id="UP000811545"/>
    </source>
</evidence>
<evidence type="ECO:0000313" key="2">
    <source>
        <dbReference type="EMBL" id="MBT9145365.1"/>
    </source>
</evidence>
<evidence type="ECO:0000256" key="1">
    <source>
        <dbReference type="SAM" id="Phobius"/>
    </source>
</evidence>